<gene>
    <name evidence="8" type="ORF">LC586_20770</name>
</gene>
<dbReference type="PROSITE" id="PS00086">
    <property type="entry name" value="CYTOCHROME_P450"/>
    <property type="match status" value="1"/>
</dbReference>
<dbReference type="PRINTS" id="PR00463">
    <property type="entry name" value="EP450I"/>
</dbReference>
<protein>
    <submittedName>
        <fullName evidence="8">Cytochrome P450</fullName>
    </submittedName>
</protein>
<evidence type="ECO:0000256" key="6">
    <source>
        <dbReference type="ARBA" id="ARBA00023033"/>
    </source>
</evidence>
<keyword evidence="5 7" id="KW-0408">Iron</keyword>
<dbReference type="SUPFAM" id="SSF48264">
    <property type="entry name" value="Cytochrome P450"/>
    <property type="match status" value="1"/>
</dbReference>
<keyword evidence="4 7" id="KW-0560">Oxidoreductase</keyword>
<keyword evidence="3 7" id="KW-0479">Metal-binding</keyword>
<comment type="similarity">
    <text evidence="1 7">Belongs to the cytochrome P450 family.</text>
</comment>
<keyword evidence="2 7" id="KW-0349">Heme</keyword>
<evidence type="ECO:0000256" key="2">
    <source>
        <dbReference type="ARBA" id="ARBA00022617"/>
    </source>
</evidence>
<dbReference type="Proteomes" id="UP001199525">
    <property type="component" value="Unassembled WGS sequence"/>
</dbReference>
<comment type="caution">
    <text evidence="8">The sequence shown here is derived from an EMBL/GenBank/DDBJ whole genome shotgun (WGS) entry which is preliminary data.</text>
</comment>
<evidence type="ECO:0000256" key="1">
    <source>
        <dbReference type="ARBA" id="ARBA00010617"/>
    </source>
</evidence>
<evidence type="ECO:0000256" key="5">
    <source>
        <dbReference type="ARBA" id="ARBA00023004"/>
    </source>
</evidence>
<name>A0ABS8IBJ0_9NOSO</name>
<dbReference type="InterPro" id="IPR050196">
    <property type="entry name" value="Cytochrome_P450_Monoox"/>
</dbReference>
<organism evidence="8 9">
    <name type="scientific">Nostoc favosum CHAB5714</name>
    <dbReference type="NCBI Taxonomy" id="2780399"/>
    <lineage>
        <taxon>Bacteria</taxon>
        <taxon>Bacillati</taxon>
        <taxon>Cyanobacteriota</taxon>
        <taxon>Cyanophyceae</taxon>
        <taxon>Nostocales</taxon>
        <taxon>Nostocaceae</taxon>
        <taxon>Nostoc</taxon>
        <taxon>Nostoc favosum</taxon>
    </lineage>
</organism>
<dbReference type="RefSeq" id="WP_229486583.1">
    <property type="nucleotide sequence ID" value="NZ_JAIVFQ010000033.1"/>
</dbReference>
<dbReference type="PANTHER" id="PTHR24291:SF50">
    <property type="entry name" value="BIFUNCTIONAL ALBAFLAVENONE MONOOXYGENASE_TERPENE SYNTHASE"/>
    <property type="match status" value="1"/>
</dbReference>
<dbReference type="InterPro" id="IPR017972">
    <property type="entry name" value="Cyt_P450_CS"/>
</dbReference>
<dbReference type="Gene3D" id="1.10.630.10">
    <property type="entry name" value="Cytochrome P450"/>
    <property type="match status" value="1"/>
</dbReference>
<evidence type="ECO:0000313" key="8">
    <source>
        <dbReference type="EMBL" id="MCC5601570.1"/>
    </source>
</evidence>
<dbReference type="PANTHER" id="PTHR24291">
    <property type="entry name" value="CYTOCHROME P450 FAMILY 4"/>
    <property type="match status" value="1"/>
</dbReference>
<accession>A0ABS8IBJ0</accession>
<evidence type="ECO:0000313" key="9">
    <source>
        <dbReference type="Proteomes" id="UP001199525"/>
    </source>
</evidence>
<dbReference type="Pfam" id="PF00067">
    <property type="entry name" value="p450"/>
    <property type="match status" value="1"/>
</dbReference>
<evidence type="ECO:0000256" key="3">
    <source>
        <dbReference type="ARBA" id="ARBA00022723"/>
    </source>
</evidence>
<dbReference type="InterPro" id="IPR036396">
    <property type="entry name" value="Cyt_P450_sf"/>
</dbReference>
<keyword evidence="9" id="KW-1185">Reference proteome</keyword>
<dbReference type="EMBL" id="JAIVFQ010000033">
    <property type="protein sequence ID" value="MCC5601570.1"/>
    <property type="molecule type" value="Genomic_DNA"/>
</dbReference>
<dbReference type="InterPro" id="IPR001128">
    <property type="entry name" value="Cyt_P450"/>
</dbReference>
<evidence type="ECO:0000256" key="4">
    <source>
        <dbReference type="ARBA" id="ARBA00023002"/>
    </source>
</evidence>
<sequence>MSIDINSTQNITQGKIQGPNLLASINAFNRLANDPLQLFYNLHAQYGDIVCLNLGFQKVFVINNPLYIKYALQENIKNYKKLQRLEMQTKLLFGEGWTNKINRQIIRPFFEPQHYATMDTAIADATQKMLARWQTFADNHQSFDVAEEMMRLSLSFTAQTLIGNDFHTGLDDVALAMQVIINHFNATAVSNFNVPESFPTPANRKYMAAVQTLQTAIDKIIEERQDHGTDKEDLLSVLQSWRDETGTGLSPKLLRERLLWILLPAFEPIGRALSWVWHLLSLNPNVERQMQAELVRVLGDRQPTFDDLPKLNYTKMIVQETLRMYPPFWVIGREALEDDEVGGVHIPAKSMLLFNIYGVQHNPQYWDNPEGFDPERFMPERARNRVGAAFIPFSIGPRACLGYNLSIMQIQLVVALVAQAYRLELVPGHPVEPAAMVSLLPRHGIRMTLSQRI</sequence>
<reference evidence="8 9" key="1">
    <citation type="journal article" date="2021" name="Microorganisms">
        <title>Genome Evolution of Filamentous Cyanobacterium Nostoc Species: From Facultative Symbiosis to Free Living.</title>
        <authorList>
            <person name="Huo D."/>
            <person name="Li H."/>
            <person name="Cai F."/>
            <person name="Guo X."/>
            <person name="Qiao Z."/>
            <person name="Wang W."/>
            <person name="Yu G."/>
            <person name="Li R."/>
        </authorList>
    </citation>
    <scope>NUCLEOTIDE SEQUENCE [LARGE SCALE GENOMIC DNA]</scope>
    <source>
        <strain evidence="8 9">CHAB 5714</strain>
    </source>
</reference>
<keyword evidence="6 7" id="KW-0503">Monooxygenase</keyword>
<dbReference type="PRINTS" id="PR00385">
    <property type="entry name" value="P450"/>
</dbReference>
<proteinExistence type="inferred from homology"/>
<dbReference type="InterPro" id="IPR002401">
    <property type="entry name" value="Cyt_P450_E_grp-I"/>
</dbReference>
<evidence type="ECO:0000256" key="7">
    <source>
        <dbReference type="RuleBase" id="RU000461"/>
    </source>
</evidence>